<accession>S7S0A5</accession>
<name>S7S0A5_GLOTA</name>
<feature type="compositionally biased region" description="Basic residues" evidence="1">
    <location>
        <begin position="480"/>
        <end position="491"/>
    </location>
</feature>
<reference evidence="2 3" key="1">
    <citation type="journal article" date="2012" name="Science">
        <title>The Paleozoic origin of enzymatic lignin decomposition reconstructed from 31 fungal genomes.</title>
        <authorList>
            <person name="Floudas D."/>
            <person name="Binder M."/>
            <person name="Riley R."/>
            <person name="Barry K."/>
            <person name="Blanchette R.A."/>
            <person name="Henrissat B."/>
            <person name="Martinez A.T."/>
            <person name="Otillar R."/>
            <person name="Spatafora J.W."/>
            <person name="Yadav J.S."/>
            <person name="Aerts A."/>
            <person name="Benoit I."/>
            <person name="Boyd A."/>
            <person name="Carlson A."/>
            <person name="Copeland A."/>
            <person name="Coutinho P.M."/>
            <person name="de Vries R.P."/>
            <person name="Ferreira P."/>
            <person name="Findley K."/>
            <person name="Foster B."/>
            <person name="Gaskell J."/>
            <person name="Glotzer D."/>
            <person name="Gorecki P."/>
            <person name="Heitman J."/>
            <person name="Hesse C."/>
            <person name="Hori C."/>
            <person name="Igarashi K."/>
            <person name="Jurgens J.A."/>
            <person name="Kallen N."/>
            <person name="Kersten P."/>
            <person name="Kohler A."/>
            <person name="Kuees U."/>
            <person name="Kumar T.K.A."/>
            <person name="Kuo A."/>
            <person name="LaButti K."/>
            <person name="Larrondo L.F."/>
            <person name="Lindquist E."/>
            <person name="Ling A."/>
            <person name="Lombard V."/>
            <person name="Lucas S."/>
            <person name="Lundell T."/>
            <person name="Martin R."/>
            <person name="McLaughlin D.J."/>
            <person name="Morgenstern I."/>
            <person name="Morin E."/>
            <person name="Murat C."/>
            <person name="Nagy L.G."/>
            <person name="Nolan M."/>
            <person name="Ohm R.A."/>
            <person name="Patyshakuliyeva A."/>
            <person name="Rokas A."/>
            <person name="Ruiz-Duenas F.J."/>
            <person name="Sabat G."/>
            <person name="Salamov A."/>
            <person name="Samejima M."/>
            <person name="Schmutz J."/>
            <person name="Slot J.C."/>
            <person name="St John F."/>
            <person name="Stenlid J."/>
            <person name="Sun H."/>
            <person name="Sun S."/>
            <person name="Syed K."/>
            <person name="Tsang A."/>
            <person name="Wiebenga A."/>
            <person name="Young D."/>
            <person name="Pisabarro A."/>
            <person name="Eastwood D.C."/>
            <person name="Martin F."/>
            <person name="Cullen D."/>
            <person name="Grigoriev I.V."/>
            <person name="Hibbett D.S."/>
        </authorList>
    </citation>
    <scope>NUCLEOTIDE SEQUENCE [LARGE SCALE GENOMIC DNA]</scope>
    <source>
        <strain evidence="2 3">ATCC 11539</strain>
    </source>
</reference>
<evidence type="ECO:0000313" key="2">
    <source>
        <dbReference type="EMBL" id="EPQ59139.1"/>
    </source>
</evidence>
<dbReference type="HOGENOM" id="CLU_587999_0_0_1"/>
<dbReference type="OrthoDB" id="3231188at2759"/>
<dbReference type="RefSeq" id="XP_007862205.1">
    <property type="nucleotide sequence ID" value="XM_007864014.1"/>
</dbReference>
<dbReference type="GeneID" id="19301246"/>
<dbReference type="KEGG" id="gtr:GLOTRDRAFT_125450"/>
<dbReference type="InterPro" id="IPR046521">
    <property type="entry name" value="DUF6698"/>
</dbReference>
<dbReference type="Proteomes" id="UP000030669">
    <property type="component" value="Unassembled WGS sequence"/>
</dbReference>
<protein>
    <submittedName>
        <fullName evidence="2">Uncharacterized protein</fullName>
    </submittedName>
</protein>
<keyword evidence="3" id="KW-1185">Reference proteome</keyword>
<gene>
    <name evidence="2" type="ORF">GLOTRDRAFT_125450</name>
</gene>
<feature type="region of interest" description="Disordered" evidence="1">
    <location>
        <begin position="437"/>
        <end position="512"/>
    </location>
</feature>
<proteinExistence type="predicted"/>
<dbReference type="OMA" id="CCIVTID"/>
<sequence>MPRQRPPSPNGFSDTEPPSSEVESDSAQAEGHESEANGSDLAAEAGARKHIERLSKAELIAELQASQLREGKALKDVKRLVGQVAELKLKLRNRKERGKEVPAAILARLDDIAMCGRKYNVMHDPWPNAELFSRARPEGEVVLIGPRRFLSDKMREAAIVEELYMFLPENLHEMIGPEGHSSFTKEFRQKGGNSRASLVHKLSTQAVSIFKCLGVTENHLADGNDRANCPELQRLLKYDTTSPKYPSWLPVLFEGVPRHFRESNLKYVFRNRALFNLLWCVLWGKLPTGSSNKPRGGPDTNGKKWNVTSITPGAIAWAAIAAIYLLSPDTEFSATGKTTHINYSELFTRYKNSIIAGMDNQSVQDTISMYNRFLFSSAFISLDEVMQTGSGDENGEDFVEDFVRALDAVDQSEEDDNVNDLAAAVGQRLSVIDHERPAEPPEHTCLSQPSVSPPSRGTGVNTSPPAVAEPDQGGSSGRAHSTRGSKSKPSSKGKQAEPAESNARKTRSTKHR</sequence>
<evidence type="ECO:0000256" key="1">
    <source>
        <dbReference type="SAM" id="MobiDB-lite"/>
    </source>
</evidence>
<dbReference type="STRING" id="670483.S7S0A5"/>
<dbReference type="EMBL" id="KB469297">
    <property type="protein sequence ID" value="EPQ59139.1"/>
    <property type="molecule type" value="Genomic_DNA"/>
</dbReference>
<feature type="compositionally biased region" description="Polar residues" evidence="1">
    <location>
        <begin position="445"/>
        <end position="464"/>
    </location>
</feature>
<organism evidence="2 3">
    <name type="scientific">Gloeophyllum trabeum (strain ATCC 11539 / FP-39264 / Madison 617)</name>
    <name type="common">Brown rot fungus</name>
    <dbReference type="NCBI Taxonomy" id="670483"/>
    <lineage>
        <taxon>Eukaryota</taxon>
        <taxon>Fungi</taxon>
        <taxon>Dikarya</taxon>
        <taxon>Basidiomycota</taxon>
        <taxon>Agaricomycotina</taxon>
        <taxon>Agaricomycetes</taxon>
        <taxon>Gloeophyllales</taxon>
        <taxon>Gloeophyllaceae</taxon>
        <taxon>Gloeophyllum</taxon>
    </lineage>
</organism>
<dbReference type="Pfam" id="PF20414">
    <property type="entry name" value="DUF6698"/>
    <property type="match status" value="1"/>
</dbReference>
<dbReference type="eggNOG" id="ENOG502SUXU">
    <property type="taxonomic scope" value="Eukaryota"/>
</dbReference>
<feature type="region of interest" description="Disordered" evidence="1">
    <location>
        <begin position="1"/>
        <end position="46"/>
    </location>
</feature>
<dbReference type="AlphaFoldDB" id="S7S0A5"/>
<evidence type="ECO:0000313" key="3">
    <source>
        <dbReference type="Proteomes" id="UP000030669"/>
    </source>
</evidence>